<gene>
    <name evidence="3" type="ORF">SAMN05216267_107316</name>
</gene>
<evidence type="ECO:0000256" key="2">
    <source>
        <dbReference type="SAM" id="Phobius"/>
    </source>
</evidence>
<evidence type="ECO:0000256" key="1">
    <source>
        <dbReference type="SAM" id="MobiDB-lite"/>
    </source>
</evidence>
<protein>
    <submittedName>
        <fullName evidence="3">Uncharacterized protein</fullName>
    </submittedName>
</protein>
<reference evidence="3 4" key="1">
    <citation type="submission" date="2016-10" db="EMBL/GenBank/DDBJ databases">
        <authorList>
            <person name="de Groot N.N."/>
        </authorList>
    </citation>
    <scope>NUCLEOTIDE SEQUENCE [LARGE SCALE GENOMIC DNA]</scope>
    <source>
        <strain evidence="3 4">CGMCC 4.2026</strain>
    </source>
</reference>
<dbReference type="Proteomes" id="UP000181951">
    <property type="component" value="Unassembled WGS sequence"/>
</dbReference>
<keyword evidence="2" id="KW-1133">Transmembrane helix</keyword>
<sequence>MGVSPFPAASPAASPSVTAGPSDTDHLVPVRFAMPHALVLVVCIVTAAVLAELGMAVKEVFFLLAGAAGIGAAVLVLVTTGGRSDGRLGRFLDAYRTSGRTTR</sequence>
<feature type="region of interest" description="Disordered" evidence="1">
    <location>
        <begin position="1"/>
        <end position="21"/>
    </location>
</feature>
<name>A0A1H8UHF7_9ACTN</name>
<keyword evidence="2" id="KW-0812">Transmembrane</keyword>
<dbReference type="OrthoDB" id="9958403at2"/>
<dbReference type="AlphaFoldDB" id="A0A1H8UHF7"/>
<keyword evidence="4" id="KW-1185">Reference proteome</keyword>
<feature type="transmembrane region" description="Helical" evidence="2">
    <location>
        <begin position="32"/>
        <end position="53"/>
    </location>
</feature>
<evidence type="ECO:0000313" key="3">
    <source>
        <dbReference type="EMBL" id="SEP02649.1"/>
    </source>
</evidence>
<organism evidence="3 4">
    <name type="scientific">Actinacidiphila rubida</name>
    <dbReference type="NCBI Taxonomy" id="310780"/>
    <lineage>
        <taxon>Bacteria</taxon>
        <taxon>Bacillati</taxon>
        <taxon>Actinomycetota</taxon>
        <taxon>Actinomycetes</taxon>
        <taxon>Kitasatosporales</taxon>
        <taxon>Streptomycetaceae</taxon>
        <taxon>Actinacidiphila</taxon>
    </lineage>
</organism>
<feature type="transmembrane region" description="Helical" evidence="2">
    <location>
        <begin position="60"/>
        <end position="78"/>
    </location>
</feature>
<keyword evidence="2" id="KW-0472">Membrane</keyword>
<dbReference type="RefSeq" id="WP_141726050.1">
    <property type="nucleotide sequence ID" value="NZ_FODD01000073.1"/>
</dbReference>
<proteinExistence type="predicted"/>
<accession>A0A1H8UHF7</accession>
<evidence type="ECO:0000313" key="4">
    <source>
        <dbReference type="Proteomes" id="UP000181951"/>
    </source>
</evidence>
<dbReference type="EMBL" id="FODD01000073">
    <property type="protein sequence ID" value="SEP02649.1"/>
    <property type="molecule type" value="Genomic_DNA"/>
</dbReference>